<dbReference type="OrthoDB" id="9977870at2759"/>
<dbReference type="EMBL" id="SWKV01000063">
    <property type="protein sequence ID" value="KAF3034862.1"/>
    <property type="molecule type" value="Genomic_DNA"/>
</dbReference>
<feature type="region of interest" description="Disordered" evidence="1">
    <location>
        <begin position="57"/>
        <end position="82"/>
    </location>
</feature>
<sequence>MKQVLPTDQMALFENKSLEYRTLRPLRVCCADESCYDPLEGYENEGYEKSARGIHLDTGQDRGGTSRIGYGGSISLGHEDADTLDDDEYWGADREHRPVDLDRDEDQWKDYSDSLHDGERGCPDEHDHVLQDEENQEVILYDGKIQPDLGNGAEHTEDVQRVNNDAGNTVAPKLQLAILMRLQTIGSAKHCIDADTSPSSRYTRPMPSVTSPARN</sequence>
<gene>
    <name evidence="2" type="ORF">E8E12_001295</name>
</gene>
<evidence type="ECO:0000256" key="1">
    <source>
        <dbReference type="SAM" id="MobiDB-lite"/>
    </source>
</evidence>
<reference evidence="2" key="1">
    <citation type="submission" date="2019-04" db="EMBL/GenBank/DDBJ databases">
        <title>Sequencing of skin fungus with MAO and IRED activity.</title>
        <authorList>
            <person name="Marsaioli A.J."/>
            <person name="Bonatto J.M.C."/>
            <person name="Reis Junior O."/>
        </authorList>
    </citation>
    <scope>NUCLEOTIDE SEQUENCE</scope>
    <source>
        <strain evidence="2">28M1</strain>
    </source>
</reference>
<evidence type="ECO:0000313" key="2">
    <source>
        <dbReference type="EMBL" id="KAF3034862.1"/>
    </source>
</evidence>
<feature type="region of interest" description="Disordered" evidence="1">
    <location>
        <begin position="193"/>
        <end position="215"/>
    </location>
</feature>
<keyword evidence="3" id="KW-1185">Reference proteome</keyword>
<evidence type="ECO:0000313" key="3">
    <source>
        <dbReference type="Proteomes" id="UP000758155"/>
    </source>
</evidence>
<feature type="compositionally biased region" description="Polar residues" evidence="1">
    <location>
        <begin position="196"/>
        <end position="215"/>
    </location>
</feature>
<accession>A0A9P5BXM2</accession>
<protein>
    <submittedName>
        <fullName evidence="2">Uncharacterized protein</fullName>
    </submittedName>
</protein>
<dbReference type="Proteomes" id="UP000758155">
    <property type="component" value="Unassembled WGS sequence"/>
</dbReference>
<comment type="caution">
    <text evidence="2">The sequence shown here is derived from an EMBL/GenBank/DDBJ whole genome shotgun (WGS) entry which is preliminary data.</text>
</comment>
<name>A0A9P5BXM2_9PLEO</name>
<dbReference type="AlphaFoldDB" id="A0A9P5BXM2"/>
<proteinExistence type="predicted"/>
<organism evidence="2 3">
    <name type="scientific">Didymella heteroderae</name>
    <dbReference type="NCBI Taxonomy" id="1769908"/>
    <lineage>
        <taxon>Eukaryota</taxon>
        <taxon>Fungi</taxon>
        <taxon>Dikarya</taxon>
        <taxon>Ascomycota</taxon>
        <taxon>Pezizomycotina</taxon>
        <taxon>Dothideomycetes</taxon>
        <taxon>Pleosporomycetidae</taxon>
        <taxon>Pleosporales</taxon>
        <taxon>Pleosporineae</taxon>
        <taxon>Didymellaceae</taxon>
        <taxon>Didymella</taxon>
    </lineage>
</organism>